<dbReference type="InterPro" id="IPR020598">
    <property type="entry name" value="rRNA_Ade_methylase_Trfase_N"/>
</dbReference>
<sequence>MNRLHMRYCRSARWTRRVEHTLLPWALHGVDLGDAVLELGPGFGVTTRLLAARTRALTAVEIDGDLAQRLRGRGFDVVHGDATRLPFDDATFSAVVCFTMLHHLPDPSAQDRLFAEALRVLRPGGVFAGSDSRVSLRFRLYHVADTMTPVDPQGLAARLTSVGFTDARTSVAPRAFRFRAVRPGSG</sequence>
<keyword evidence="1" id="KW-0489">Methyltransferase</keyword>
<dbReference type="PANTHER" id="PTHR43591">
    <property type="entry name" value="METHYLTRANSFERASE"/>
    <property type="match status" value="1"/>
</dbReference>
<dbReference type="Pfam" id="PF08241">
    <property type="entry name" value="Methyltransf_11"/>
    <property type="match status" value="1"/>
</dbReference>
<evidence type="ECO:0000256" key="2">
    <source>
        <dbReference type="ARBA" id="ARBA00022679"/>
    </source>
</evidence>
<reference evidence="5" key="1">
    <citation type="submission" date="2021-01" db="EMBL/GenBank/DDBJ databases">
        <title>Whole genome shotgun sequence of Virgisporangium ochraceum NBRC 16418.</title>
        <authorList>
            <person name="Komaki H."/>
            <person name="Tamura T."/>
        </authorList>
    </citation>
    <scope>NUCLEOTIDE SEQUENCE</scope>
    <source>
        <strain evidence="5">NBRC 16418</strain>
    </source>
</reference>
<keyword evidence="2" id="KW-0808">Transferase</keyword>
<dbReference type="SUPFAM" id="SSF53335">
    <property type="entry name" value="S-adenosyl-L-methionine-dependent methyltransferases"/>
    <property type="match status" value="1"/>
</dbReference>
<evidence type="ECO:0000259" key="4">
    <source>
        <dbReference type="SMART" id="SM00650"/>
    </source>
</evidence>
<dbReference type="Proteomes" id="UP000635606">
    <property type="component" value="Unassembled WGS sequence"/>
</dbReference>
<evidence type="ECO:0000313" key="5">
    <source>
        <dbReference type="EMBL" id="GIJ73604.1"/>
    </source>
</evidence>
<dbReference type="AlphaFoldDB" id="A0A8J4A0L4"/>
<keyword evidence="3" id="KW-0949">S-adenosyl-L-methionine</keyword>
<dbReference type="InterPro" id="IPR013216">
    <property type="entry name" value="Methyltransf_11"/>
</dbReference>
<organism evidence="5 6">
    <name type="scientific">Virgisporangium ochraceum</name>
    <dbReference type="NCBI Taxonomy" id="65505"/>
    <lineage>
        <taxon>Bacteria</taxon>
        <taxon>Bacillati</taxon>
        <taxon>Actinomycetota</taxon>
        <taxon>Actinomycetes</taxon>
        <taxon>Micromonosporales</taxon>
        <taxon>Micromonosporaceae</taxon>
        <taxon>Virgisporangium</taxon>
    </lineage>
</organism>
<dbReference type="RefSeq" id="WP_203933424.1">
    <property type="nucleotide sequence ID" value="NZ_BOPH01000120.1"/>
</dbReference>
<gene>
    <name evidence="5" type="ORF">Voc01_085210</name>
</gene>
<dbReference type="CDD" id="cd02440">
    <property type="entry name" value="AdoMet_MTases"/>
    <property type="match status" value="1"/>
</dbReference>
<dbReference type="InterPro" id="IPR029063">
    <property type="entry name" value="SAM-dependent_MTases_sf"/>
</dbReference>
<dbReference type="Gene3D" id="3.40.50.150">
    <property type="entry name" value="Vaccinia Virus protein VP39"/>
    <property type="match status" value="1"/>
</dbReference>
<keyword evidence="6" id="KW-1185">Reference proteome</keyword>
<dbReference type="SMART" id="SM00650">
    <property type="entry name" value="rADc"/>
    <property type="match status" value="1"/>
</dbReference>
<accession>A0A8J4A0L4</accession>
<evidence type="ECO:0000313" key="6">
    <source>
        <dbReference type="Proteomes" id="UP000635606"/>
    </source>
</evidence>
<protein>
    <recommendedName>
        <fullName evidence="4">Ribosomal RNA adenine methylase transferase N-terminal domain-containing protein</fullName>
    </recommendedName>
</protein>
<dbReference type="GO" id="GO:0000179">
    <property type="term" value="F:rRNA (adenine-N6,N6-)-dimethyltransferase activity"/>
    <property type="evidence" value="ECO:0007669"/>
    <property type="project" value="InterPro"/>
</dbReference>
<proteinExistence type="predicted"/>
<evidence type="ECO:0000256" key="3">
    <source>
        <dbReference type="ARBA" id="ARBA00022691"/>
    </source>
</evidence>
<evidence type="ECO:0000256" key="1">
    <source>
        <dbReference type="ARBA" id="ARBA00022603"/>
    </source>
</evidence>
<dbReference type="EMBL" id="BOPH01000120">
    <property type="protein sequence ID" value="GIJ73604.1"/>
    <property type="molecule type" value="Genomic_DNA"/>
</dbReference>
<name>A0A8J4A0L4_9ACTN</name>
<feature type="domain" description="Ribosomal RNA adenine methylase transferase N-terminal" evidence="4">
    <location>
        <begin position="26"/>
        <end position="142"/>
    </location>
</feature>
<comment type="caution">
    <text evidence="5">The sequence shown here is derived from an EMBL/GenBank/DDBJ whole genome shotgun (WGS) entry which is preliminary data.</text>
</comment>